<accession>A0A848J5V7</accession>
<proteinExistence type="predicted"/>
<dbReference type="InterPro" id="IPR014710">
    <property type="entry name" value="RmlC-like_jellyroll"/>
</dbReference>
<evidence type="ECO:0000313" key="1">
    <source>
        <dbReference type="EMBL" id="NMM49854.1"/>
    </source>
</evidence>
<dbReference type="RefSeq" id="WP_169683378.1">
    <property type="nucleotide sequence ID" value="NZ_JABBNU010000010.1"/>
</dbReference>
<protein>
    <recommendedName>
        <fullName evidence="3">Quercetin 2,3-dioxygenase C-terminal cupin domain-containing protein</fullName>
    </recommendedName>
</protein>
<name>A0A848J5V7_9BACT</name>
<gene>
    <name evidence="1" type="ORF">HH304_15710</name>
</gene>
<reference evidence="1 2" key="1">
    <citation type="submission" date="2020-04" db="EMBL/GenBank/DDBJ databases">
        <title>Flammeovirgaceae bacterium KN852 isolated from deep sea.</title>
        <authorList>
            <person name="Zhang D.-C."/>
        </authorList>
    </citation>
    <scope>NUCLEOTIDE SEQUENCE [LARGE SCALE GENOMIC DNA]</scope>
    <source>
        <strain evidence="1 2">KN852</strain>
    </source>
</reference>
<dbReference type="EMBL" id="JABBNU010000010">
    <property type="protein sequence ID" value="NMM49854.1"/>
    <property type="molecule type" value="Genomic_DNA"/>
</dbReference>
<evidence type="ECO:0008006" key="3">
    <source>
        <dbReference type="Google" id="ProtNLM"/>
    </source>
</evidence>
<evidence type="ECO:0000313" key="2">
    <source>
        <dbReference type="Proteomes" id="UP000559010"/>
    </source>
</evidence>
<keyword evidence="2" id="KW-1185">Reference proteome</keyword>
<comment type="caution">
    <text evidence="1">The sequence shown here is derived from an EMBL/GenBank/DDBJ whole genome shotgun (WGS) entry which is preliminary data.</text>
</comment>
<dbReference type="AlphaFoldDB" id="A0A848J5V7"/>
<organism evidence="1 2">
    <name type="scientific">Marinigracilibium pacificum</name>
    <dbReference type="NCBI Taxonomy" id="2729599"/>
    <lineage>
        <taxon>Bacteria</taxon>
        <taxon>Pseudomonadati</taxon>
        <taxon>Bacteroidota</taxon>
        <taxon>Cytophagia</taxon>
        <taxon>Cytophagales</taxon>
        <taxon>Flammeovirgaceae</taxon>
        <taxon>Marinigracilibium</taxon>
    </lineage>
</organism>
<dbReference type="Gene3D" id="2.60.120.10">
    <property type="entry name" value="Jelly Rolls"/>
    <property type="match status" value="1"/>
</dbReference>
<dbReference type="Proteomes" id="UP000559010">
    <property type="component" value="Unassembled WGS sequence"/>
</dbReference>
<sequence length="228" mass="26037">MKVKLIDSSLRNKVRHTNFTAWHDYLPSFKHQGSLVMVYKELLWPGARYQIKNSHDYTIVQCSLSGKKLLKNSHWEATVNEATSVIHRLYPETPIESINAEEILPYFGYQFWFNSMSNDVDSTLIQLNEEDFANGEMMTIYEAGDNGLETHASLKYGSLSAEGDLIYKPKTSNSKVYIHLIAGKIECANADELITMNNEDSLEVSQIDQIVLKPIKDSRLFIIENTHS</sequence>